<dbReference type="PROSITE" id="PS51186">
    <property type="entry name" value="GNAT"/>
    <property type="match status" value="1"/>
</dbReference>
<dbReference type="EMBL" id="ADBL01000099">
    <property type="status" value="NOT_ANNOTATED_CDS"/>
    <property type="molecule type" value="Genomic_DNA"/>
</dbReference>
<protein>
    <recommendedName>
        <fullName evidence="5">N-acetyltransferase domain-containing protein</fullName>
    </recommendedName>
</protein>
<gene>
    <name evidence="6" type="ORF">MAPG_00423</name>
</gene>
<dbReference type="OrthoDB" id="630895at2759"/>
<dbReference type="EnsemblFungi" id="MAPG_00423T0">
    <property type="protein sequence ID" value="MAPG_00423T0"/>
    <property type="gene ID" value="MAPG_00423"/>
</dbReference>
<name>A0A0C4DKZ1_MAGP6</name>
<reference evidence="7" key="5">
    <citation type="submission" date="2015-06" db="UniProtKB">
        <authorList>
            <consortium name="EnsemblFungi"/>
        </authorList>
    </citation>
    <scope>IDENTIFICATION</scope>
    <source>
        <strain evidence="7">ATCC 64411</strain>
    </source>
</reference>
<keyword evidence="8" id="KW-1185">Reference proteome</keyword>
<dbReference type="Pfam" id="PF13302">
    <property type="entry name" value="Acetyltransf_3"/>
    <property type="match status" value="1"/>
</dbReference>
<reference evidence="6" key="3">
    <citation type="submission" date="2011-03" db="EMBL/GenBank/DDBJ databases">
        <title>Annotation of Magnaporthe poae ATCC 64411.</title>
        <authorList>
            <person name="Ma L.-J."/>
            <person name="Dead R."/>
            <person name="Young S.K."/>
            <person name="Zeng Q."/>
            <person name="Gargeya S."/>
            <person name="Fitzgerald M."/>
            <person name="Haas B."/>
            <person name="Abouelleil A."/>
            <person name="Alvarado L."/>
            <person name="Arachchi H.M."/>
            <person name="Berlin A."/>
            <person name="Brown A."/>
            <person name="Chapman S.B."/>
            <person name="Chen Z."/>
            <person name="Dunbar C."/>
            <person name="Freedman E."/>
            <person name="Gearin G."/>
            <person name="Gellesch M."/>
            <person name="Goldberg J."/>
            <person name="Griggs A."/>
            <person name="Gujja S."/>
            <person name="Heiman D."/>
            <person name="Howarth C."/>
            <person name="Larson L."/>
            <person name="Lui A."/>
            <person name="MacDonald P.J.P."/>
            <person name="Mehta T."/>
            <person name="Montmayeur A."/>
            <person name="Murphy C."/>
            <person name="Neiman D."/>
            <person name="Pearson M."/>
            <person name="Priest M."/>
            <person name="Roberts A."/>
            <person name="Saif S."/>
            <person name="Shea T."/>
            <person name="Shenoy N."/>
            <person name="Sisk P."/>
            <person name="Stolte C."/>
            <person name="Sykes S."/>
            <person name="Yandava C."/>
            <person name="Wortman J."/>
            <person name="Nusbaum C."/>
            <person name="Birren B."/>
        </authorList>
    </citation>
    <scope>NUCLEOTIDE SEQUENCE</scope>
    <source>
        <strain evidence="6">ATCC 64411</strain>
    </source>
</reference>
<sequence length="206" mass="22770">MDITFGVPVPEEDEGQNPPKPIVRSPRLIIRGFRPSDAAALQQLADDANVSRSLGDHFPFPYTMADAEQYLKIARPEDGDYAIFRSPGGDGGDDVFVGGIKLKRLPDVYAHGAEVGYWIGREHWGQGLASEAVVALTRWAFESHPDIHRLEGLVYANNPASSRVLEKAGFTLEGTRRRAACKRGEVIDVRVYGLLRDEHEDKTKAT</sequence>
<keyword evidence="1" id="KW-0808">Transferase</keyword>
<evidence type="ECO:0000256" key="1">
    <source>
        <dbReference type="ARBA" id="ARBA00022679"/>
    </source>
</evidence>
<dbReference type="EMBL" id="GL876966">
    <property type="protein sequence ID" value="KLU81333.1"/>
    <property type="molecule type" value="Genomic_DNA"/>
</dbReference>
<reference evidence="7" key="4">
    <citation type="journal article" date="2015" name="G3 (Bethesda)">
        <title>Genome sequences of three phytopathogenic species of the Magnaporthaceae family of fungi.</title>
        <authorList>
            <person name="Okagaki L.H."/>
            <person name="Nunes C.C."/>
            <person name="Sailsbery J."/>
            <person name="Clay B."/>
            <person name="Brown D."/>
            <person name="John T."/>
            <person name="Oh Y."/>
            <person name="Young N."/>
            <person name="Fitzgerald M."/>
            <person name="Haas B.J."/>
            <person name="Zeng Q."/>
            <person name="Young S."/>
            <person name="Adiconis X."/>
            <person name="Fan L."/>
            <person name="Levin J.Z."/>
            <person name="Mitchell T.K."/>
            <person name="Okubara P.A."/>
            <person name="Farman M.L."/>
            <person name="Kohn L.M."/>
            <person name="Birren B."/>
            <person name="Ma L.-J."/>
            <person name="Dean R.A."/>
        </authorList>
    </citation>
    <scope>NUCLEOTIDE SEQUENCE</scope>
    <source>
        <strain evidence="7">ATCC 64411 / 73-15</strain>
    </source>
</reference>
<evidence type="ECO:0000313" key="8">
    <source>
        <dbReference type="Proteomes" id="UP000011715"/>
    </source>
</evidence>
<evidence type="ECO:0000256" key="4">
    <source>
        <dbReference type="SAM" id="MobiDB-lite"/>
    </source>
</evidence>
<feature type="domain" description="N-acetyltransferase" evidence="5">
    <location>
        <begin position="28"/>
        <end position="197"/>
    </location>
</feature>
<comment type="similarity">
    <text evidence="3">Belongs to the acetyltransferase family. RimJ subfamily.</text>
</comment>
<dbReference type="SUPFAM" id="SSF55729">
    <property type="entry name" value="Acyl-CoA N-acyltransferases (Nat)"/>
    <property type="match status" value="1"/>
</dbReference>
<feature type="region of interest" description="Disordered" evidence="4">
    <location>
        <begin position="1"/>
        <end position="23"/>
    </location>
</feature>
<dbReference type="STRING" id="644358.A0A0C4DKZ1"/>
<reference evidence="6" key="2">
    <citation type="submission" date="2010-05" db="EMBL/GenBank/DDBJ databases">
        <title>The Genome Sequence of Magnaporthe poae strain ATCC 64411.</title>
        <authorList>
            <consortium name="The Broad Institute Genome Sequencing Platform"/>
            <consortium name="Broad Institute Genome Sequencing Center for Infectious Disease"/>
            <person name="Ma L.-J."/>
            <person name="Dead R."/>
            <person name="Young S."/>
            <person name="Zeng Q."/>
            <person name="Koehrsen M."/>
            <person name="Alvarado L."/>
            <person name="Berlin A."/>
            <person name="Chapman S.B."/>
            <person name="Chen Z."/>
            <person name="Freedman E."/>
            <person name="Gellesch M."/>
            <person name="Goldberg J."/>
            <person name="Griggs A."/>
            <person name="Gujja S."/>
            <person name="Heilman E.R."/>
            <person name="Heiman D."/>
            <person name="Hepburn T."/>
            <person name="Howarth C."/>
            <person name="Jen D."/>
            <person name="Larson L."/>
            <person name="Mehta T."/>
            <person name="Neiman D."/>
            <person name="Pearson M."/>
            <person name="Roberts A."/>
            <person name="Saif S."/>
            <person name="Shea T."/>
            <person name="Shenoy N."/>
            <person name="Sisk P."/>
            <person name="Stolte C."/>
            <person name="Sykes S."/>
            <person name="Walk T."/>
            <person name="White J."/>
            <person name="Yandava C."/>
            <person name="Haas B."/>
            <person name="Nusbaum C."/>
            <person name="Birren B."/>
        </authorList>
    </citation>
    <scope>NUCLEOTIDE SEQUENCE</scope>
    <source>
        <strain evidence="6">ATCC 64411</strain>
    </source>
</reference>
<reference evidence="8" key="1">
    <citation type="submission" date="2010-05" db="EMBL/GenBank/DDBJ databases">
        <title>The genome sequence of Magnaporthe poae strain ATCC 64411.</title>
        <authorList>
            <person name="Ma L.-J."/>
            <person name="Dead R."/>
            <person name="Young S."/>
            <person name="Zeng Q."/>
            <person name="Koehrsen M."/>
            <person name="Alvarado L."/>
            <person name="Berlin A."/>
            <person name="Chapman S.B."/>
            <person name="Chen Z."/>
            <person name="Freedman E."/>
            <person name="Gellesch M."/>
            <person name="Goldberg J."/>
            <person name="Griggs A."/>
            <person name="Gujja S."/>
            <person name="Heilman E.R."/>
            <person name="Heiman D."/>
            <person name="Hepburn T."/>
            <person name="Howarth C."/>
            <person name="Jen D."/>
            <person name="Larson L."/>
            <person name="Mehta T."/>
            <person name="Neiman D."/>
            <person name="Pearson M."/>
            <person name="Roberts A."/>
            <person name="Saif S."/>
            <person name="Shea T."/>
            <person name="Shenoy N."/>
            <person name="Sisk P."/>
            <person name="Stolte C."/>
            <person name="Sykes S."/>
            <person name="Walk T."/>
            <person name="White J."/>
            <person name="Yandava C."/>
            <person name="Haas B."/>
            <person name="Nusbaum C."/>
            <person name="Birren B."/>
        </authorList>
    </citation>
    <scope>NUCLEOTIDE SEQUENCE [LARGE SCALE GENOMIC DNA]</scope>
    <source>
        <strain evidence="8">ATCC 64411 / 73-15</strain>
    </source>
</reference>
<evidence type="ECO:0000313" key="7">
    <source>
        <dbReference type="EnsemblFungi" id="MAPG_00423T0"/>
    </source>
</evidence>
<evidence type="ECO:0000313" key="6">
    <source>
        <dbReference type="EMBL" id="KLU81333.1"/>
    </source>
</evidence>
<dbReference type="VEuPathDB" id="FungiDB:MAPG_00423"/>
<dbReference type="PANTHER" id="PTHR43792:SF8">
    <property type="entry name" value="[RIBOSOMAL PROTEIN US5]-ALANINE N-ACETYLTRANSFERASE"/>
    <property type="match status" value="1"/>
</dbReference>
<dbReference type="InterPro" id="IPR000182">
    <property type="entry name" value="GNAT_dom"/>
</dbReference>
<organism evidence="7 8">
    <name type="scientific">Magnaporthiopsis poae (strain ATCC 64411 / 73-15)</name>
    <name type="common">Kentucky bluegrass fungus</name>
    <name type="synonym">Magnaporthe poae</name>
    <dbReference type="NCBI Taxonomy" id="644358"/>
    <lineage>
        <taxon>Eukaryota</taxon>
        <taxon>Fungi</taxon>
        <taxon>Dikarya</taxon>
        <taxon>Ascomycota</taxon>
        <taxon>Pezizomycotina</taxon>
        <taxon>Sordariomycetes</taxon>
        <taxon>Sordariomycetidae</taxon>
        <taxon>Magnaporthales</taxon>
        <taxon>Magnaporthaceae</taxon>
        <taxon>Magnaporthiopsis</taxon>
    </lineage>
</organism>
<dbReference type="Gene3D" id="3.40.630.30">
    <property type="match status" value="1"/>
</dbReference>
<proteinExistence type="inferred from homology"/>
<dbReference type="GO" id="GO:0016747">
    <property type="term" value="F:acyltransferase activity, transferring groups other than amino-acyl groups"/>
    <property type="evidence" value="ECO:0007669"/>
    <property type="project" value="InterPro"/>
</dbReference>
<accession>A0A0C4DKZ1</accession>
<dbReference type="OMA" id="YRTWELG"/>
<dbReference type="AlphaFoldDB" id="A0A0C4DKZ1"/>
<dbReference type="PANTHER" id="PTHR43792">
    <property type="entry name" value="GNAT FAMILY, PUTATIVE (AFU_ORTHOLOGUE AFUA_3G00765)-RELATED-RELATED"/>
    <property type="match status" value="1"/>
</dbReference>
<keyword evidence="2" id="KW-0012">Acyltransferase</keyword>
<evidence type="ECO:0000256" key="2">
    <source>
        <dbReference type="ARBA" id="ARBA00023315"/>
    </source>
</evidence>
<dbReference type="eggNOG" id="ENOG502RXXF">
    <property type="taxonomic scope" value="Eukaryota"/>
</dbReference>
<dbReference type="Proteomes" id="UP000011715">
    <property type="component" value="Unassembled WGS sequence"/>
</dbReference>
<evidence type="ECO:0000256" key="3">
    <source>
        <dbReference type="ARBA" id="ARBA00038502"/>
    </source>
</evidence>
<dbReference type="InterPro" id="IPR051531">
    <property type="entry name" value="N-acetyltransferase"/>
</dbReference>
<evidence type="ECO:0000259" key="5">
    <source>
        <dbReference type="PROSITE" id="PS51186"/>
    </source>
</evidence>
<dbReference type="InterPro" id="IPR016181">
    <property type="entry name" value="Acyl_CoA_acyltransferase"/>
</dbReference>